<evidence type="ECO:0000313" key="3">
    <source>
        <dbReference type="Proteomes" id="UP001215598"/>
    </source>
</evidence>
<evidence type="ECO:0000313" key="2">
    <source>
        <dbReference type="EMBL" id="KAJ7755914.1"/>
    </source>
</evidence>
<evidence type="ECO:0000256" key="1">
    <source>
        <dbReference type="SAM" id="Phobius"/>
    </source>
</evidence>
<organism evidence="2 3">
    <name type="scientific">Mycena metata</name>
    <dbReference type="NCBI Taxonomy" id="1033252"/>
    <lineage>
        <taxon>Eukaryota</taxon>
        <taxon>Fungi</taxon>
        <taxon>Dikarya</taxon>
        <taxon>Basidiomycota</taxon>
        <taxon>Agaricomycotina</taxon>
        <taxon>Agaricomycetes</taxon>
        <taxon>Agaricomycetidae</taxon>
        <taxon>Agaricales</taxon>
        <taxon>Marasmiineae</taxon>
        <taxon>Mycenaceae</taxon>
        <taxon>Mycena</taxon>
    </lineage>
</organism>
<feature type="transmembrane region" description="Helical" evidence="1">
    <location>
        <begin position="115"/>
        <end position="137"/>
    </location>
</feature>
<feature type="transmembrane region" description="Helical" evidence="1">
    <location>
        <begin position="143"/>
        <end position="165"/>
    </location>
</feature>
<proteinExistence type="predicted"/>
<name>A0AAD7J2U3_9AGAR</name>
<feature type="transmembrane region" description="Helical" evidence="1">
    <location>
        <begin position="75"/>
        <end position="94"/>
    </location>
</feature>
<gene>
    <name evidence="2" type="ORF">B0H16DRAFT_707945</name>
</gene>
<dbReference type="AlphaFoldDB" id="A0AAD7J2U3"/>
<reference evidence="2" key="1">
    <citation type="submission" date="2023-03" db="EMBL/GenBank/DDBJ databases">
        <title>Massive genome expansion in bonnet fungi (Mycena s.s.) driven by repeated elements and novel gene families across ecological guilds.</title>
        <authorList>
            <consortium name="Lawrence Berkeley National Laboratory"/>
            <person name="Harder C.B."/>
            <person name="Miyauchi S."/>
            <person name="Viragh M."/>
            <person name="Kuo A."/>
            <person name="Thoen E."/>
            <person name="Andreopoulos B."/>
            <person name="Lu D."/>
            <person name="Skrede I."/>
            <person name="Drula E."/>
            <person name="Henrissat B."/>
            <person name="Morin E."/>
            <person name="Kohler A."/>
            <person name="Barry K."/>
            <person name="LaButti K."/>
            <person name="Morin E."/>
            <person name="Salamov A."/>
            <person name="Lipzen A."/>
            <person name="Mereny Z."/>
            <person name="Hegedus B."/>
            <person name="Baldrian P."/>
            <person name="Stursova M."/>
            <person name="Weitz H."/>
            <person name="Taylor A."/>
            <person name="Grigoriev I.V."/>
            <person name="Nagy L.G."/>
            <person name="Martin F."/>
            <person name="Kauserud H."/>
        </authorList>
    </citation>
    <scope>NUCLEOTIDE SEQUENCE</scope>
    <source>
        <strain evidence="2">CBHHK182m</strain>
    </source>
</reference>
<keyword evidence="1" id="KW-1133">Transmembrane helix</keyword>
<protein>
    <submittedName>
        <fullName evidence="2">Uncharacterized protein</fullName>
    </submittedName>
</protein>
<keyword evidence="3" id="KW-1185">Reference proteome</keyword>
<keyword evidence="1" id="KW-0472">Membrane</keyword>
<dbReference type="Proteomes" id="UP001215598">
    <property type="component" value="Unassembled WGS sequence"/>
</dbReference>
<sequence>MPIFLLWTTSDFNRDHHLRRSHLGSTCVDFIREAKETTLFLDTTHNRGDDCNDLQYLHIGPILEGCYSLEVPRLFTFYAVPPFVTAVIMFLMTLHKCGATCLSLGPGRTPIIALFLRDGVFWFLALVLVSVVEIVLWDRARPTLAQIPVVPAISLIAVIGARVVLNIKQISLNADMDMGVATVAEPEMDTVPQRRERTERIPWYLRTNDTATSGKTEMTT</sequence>
<dbReference type="EMBL" id="JARKIB010000048">
    <property type="protein sequence ID" value="KAJ7755914.1"/>
    <property type="molecule type" value="Genomic_DNA"/>
</dbReference>
<comment type="caution">
    <text evidence="2">The sequence shown here is derived from an EMBL/GenBank/DDBJ whole genome shotgun (WGS) entry which is preliminary data.</text>
</comment>
<keyword evidence="1" id="KW-0812">Transmembrane</keyword>
<accession>A0AAD7J2U3</accession>